<accession>A0A0E9W2B4</accession>
<name>A0A0E9W2B4_ANGAN</name>
<organism evidence="1">
    <name type="scientific">Anguilla anguilla</name>
    <name type="common">European freshwater eel</name>
    <name type="synonym">Muraena anguilla</name>
    <dbReference type="NCBI Taxonomy" id="7936"/>
    <lineage>
        <taxon>Eukaryota</taxon>
        <taxon>Metazoa</taxon>
        <taxon>Chordata</taxon>
        <taxon>Craniata</taxon>
        <taxon>Vertebrata</taxon>
        <taxon>Euteleostomi</taxon>
        <taxon>Actinopterygii</taxon>
        <taxon>Neopterygii</taxon>
        <taxon>Teleostei</taxon>
        <taxon>Anguilliformes</taxon>
        <taxon>Anguillidae</taxon>
        <taxon>Anguilla</taxon>
    </lineage>
</organism>
<reference evidence="1" key="2">
    <citation type="journal article" date="2015" name="Fish Shellfish Immunol.">
        <title>Early steps in the European eel (Anguilla anguilla)-Vibrio vulnificus interaction in the gills: Role of the RtxA13 toxin.</title>
        <authorList>
            <person name="Callol A."/>
            <person name="Pajuelo D."/>
            <person name="Ebbesson L."/>
            <person name="Teles M."/>
            <person name="MacKenzie S."/>
            <person name="Amaro C."/>
        </authorList>
    </citation>
    <scope>NUCLEOTIDE SEQUENCE</scope>
</reference>
<dbReference type="EMBL" id="GBXM01029057">
    <property type="protein sequence ID" value="JAH79520.1"/>
    <property type="molecule type" value="Transcribed_RNA"/>
</dbReference>
<proteinExistence type="predicted"/>
<dbReference type="EMBL" id="GBXM01024964">
    <property type="protein sequence ID" value="JAH83613.1"/>
    <property type="molecule type" value="Transcribed_RNA"/>
</dbReference>
<protein>
    <submittedName>
        <fullName evidence="1">Uncharacterized protein</fullName>
    </submittedName>
</protein>
<sequence length="52" mass="6221">MNIRYVLLPALLITRVDYLLYNTRGCLVWLLLQDCFLRYGIEPTFLFSFHPV</sequence>
<evidence type="ECO:0000313" key="1">
    <source>
        <dbReference type="EMBL" id="JAH83613.1"/>
    </source>
</evidence>
<reference evidence="1" key="1">
    <citation type="submission" date="2014-11" db="EMBL/GenBank/DDBJ databases">
        <authorList>
            <person name="Amaro Gonzalez C."/>
        </authorList>
    </citation>
    <scope>NUCLEOTIDE SEQUENCE</scope>
</reference>
<dbReference type="AlphaFoldDB" id="A0A0E9W2B4"/>